<reference evidence="1" key="1">
    <citation type="journal article" date="2013" name="PLoS ONE">
        <title>Direct detection of alternative open reading frames translation products in human significantly expands the proteome.</title>
        <authorList>
            <person name="Vanderperre B."/>
            <person name="Lucier J.-F."/>
            <person name="Motard J."/>
            <person name="Tremblay G."/>
            <person name="Vanderperre S."/>
            <person name="Wisztorski M."/>
            <person name="Salzet M."/>
            <person name="Boisvert F.-M."/>
            <person name="Roucou X."/>
        </authorList>
    </citation>
    <scope>NUCLEOTIDE SEQUENCE</scope>
</reference>
<dbReference type="EMBL" id="HF584337">
    <property type="protein sequence ID" value="CCQ43834.1"/>
    <property type="molecule type" value="Genomic_DNA"/>
</dbReference>
<organism evidence="1">
    <name type="scientific">Homo sapiens</name>
    <name type="common">Human</name>
    <dbReference type="NCBI Taxonomy" id="9606"/>
    <lineage>
        <taxon>Eukaryota</taxon>
        <taxon>Metazoa</taxon>
        <taxon>Chordata</taxon>
        <taxon>Craniata</taxon>
        <taxon>Vertebrata</taxon>
        <taxon>Euteleostomi</taxon>
        <taxon>Mammalia</taxon>
        <taxon>Eutheria</taxon>
        <taxon>Euarchontoglires</taxon>
        <taxon>Primates</taxon>
        <taxon>Haplorrhini</taxon>
        <taxon>Catarrhini</taxon>
        <taxon>Hominidae</taxon>
        <taxon>Homo</taxon>
    </lineage>
</organism>
<name>L8E9K8_HUMAN</name>
<dbReference type="OrthoDB" id="10035764at2759"/>
<dbReference type="AlphaFoldDB" id="L8E9K8"/>
<protein>
    <submittedName>
        <fullName evidence="1">Alternative protein ADAMTS16</fullName>
    </submittedName>
</protein>
<proteinExistence type="predicted"/>
<sequence length="63" mass="6702">MMQTHSASGSSERKPSSACWTLKRTSVKPCGAIVLEGNVRLNLCQQQKAQFVGMTCGAGEDSV</sequence>
<accession>L8E9K8</accession>
<gene>
    <name evidence="1" type="primary">ADAMTS16</name>
</gene>
<evidence type="ECO:0000313" key="1">
    <source>
        <dbReference type="EMBL" id="CCQ43834.1"/>
    </source>
</evidence>